<evidence type="ECO:0000256" key="1">
    <source>
        <dbReference type="SAM" id="MobiDB-lite"/>
    </source>
</evidence>
<keyword evidence="3" id="KW-1185">Reference proteome</keyword>
<feature type="region of interest" description="Disordered" evidence="1">
    <location>
        <begin position="1"/>
        <end position="72"/>
    </location>
</feature>
<name>A0ABU3PWM7_9ACTN</name>
<evidence type="ECO:0000313" key="3">
    <source>
        <dbReference type="Proteomes" id="UP001268542"/>
    </source>
</evidence>
<gene>
    <name evidence="2" type="ORF">RDV89_09425</name>
</gene>
<accession>A0ABU3PWM7</accession>
<evidence type="ECO:0000313" key="2">
    <source>
        <dbReference type="EMBL" id="MDT9593286.1"/>
    </source>
</evidence>
<reference evidence="2 3" key="1">
    <citation type="submission" date="2023-08" db="EMBL/GenBank/DDBJ databases">
        <title>Nocardioides seae sp. nov., a bacterium isolated from a soil.</title>
        <authorList>
            <person name="Wang X."/>
        </authorList>
    </citation>
    <scope>NUCLEOTIDE SEQUENCE [LARGE SCALE GENOMIC DNA]</scope>
    <source>
        <strain evidence="2 3">YZH12</strain>
    </source>
</reference>
<protein>
    <submittedName>
        <fullName evidence="2">Uncharacterized protein</fullName>
    </submittedName>
</protein>
<dbReference type="RefSeq" id="WP_315732752.1">
    <property type="nucleotide sequence ID" value="NZ_JAVYII010000004.1"/>
</dbReference>
<comment type="caution">
    <text evidence="2">The sequence shown here is derived from an EMBL/GenBank/DDBJ whole genome shotgun (WGS) entry which is preliminary data.</text>
</comment>
<dbReference type="Proteomes" id="UP001268542">
    <property type="component" value="Unassembled WGS sequence"/>
</dbReference>
<proteinExistence type="predicted"/>
<organism evidence="2 3">
    <name type="scientific">Nocardioides imazamoxiresistens</name>
    <dbReference type="NCBI Taxonomy" id="3231893"/>
    <lineage>
        <taxon>Bacteria</taxon>
        <taxon>Bacillati</taxon>
        <taxon>Actinomycetota</taxon>
        <taxon>Actinomycetes</taxon>
        <taxon>Propionibacteriales</taxon>
        <taxon>Nocardioidaceae</taxon>
        <taxon>Nocardioides</taxon>
    </lineage>
</organism>
<dbReference type="EMBL" id="JAVYII010000004">
    <property type="protein sequence ID" value="MDT9593286.1"/>
    <property type="molecule type" value="Genomic_DNA"/>
</dbReference>
<sequence length="72" mass="7487">MSEHEQPGTPPDEVDPDATPREDLPPQDPEAHQPGGPEDPAGTPGLGGTIAGQESGFPVADGRTYPEDDERA</sequence>